<organism evidence="2 3">
    <name type="scientific">Amniculicola lignicola CBS 123094</name>
    <dbReference type="NCBI Taxonomy" id="1392246"/>
    <lineage>
        <taxon>Eukaryota</taxon>
        <taxon>Fungi</taxon>
        <taxon>Dikarya</taxon>
        <taxon>Ascomycota</taxon>
        <taxon>Pezizomycotina</taxon>
        <taxon>Dothideomycetes</taxon>
        <taxon>Pleosporomycetidae</taxon>
        <taxon>Pleosporales</taxon>
        <taxon>Amniculicolaceae</taxon>
        <taxon>Amniculicola</taxon>
    </lineage>
</organism>
<evidence type="ECO:0000256" key="1">
    <source>
        <dbReference type="SAM" id="MobiDB-lite"/>
    </source>
</evidence>
<evidence type="ECO:0000313" key="3">
    <source>
        <dbReference type="Proteomes" id="UP000799779"/>
    </source>
</evidence>
<protein>
    <submittedName>
        <fullName evidence="2">Uncharacterized protein</fullName>
    </submittedName>
</protein>
<dbReference type="EMBL" id="ML977592">
    <property type="protein sequence ID" value="KAF1999979.1"/>
    <property type="molecule type" value="Genomic_DNA"/>
</dbReference>
<evidence type="ECO:0000313" key="2">
    <source>
        <dbReference type="EMBL" id="KAF1999979.1"/>
    </source>
</evidence>
<feature type="region of interest" description="Disordered" evidence="1">
    <location>
        <begin position="92"/>
        <end position="111"/>
    </location>
</feature>
<proteinExistence type="predicted"/>
<dbReference type="AlphaFoldDB" id="A0A6A5WGQ1"/>
<dbReference type="Proteomes" id="UP000799779">
    <property type="component" value="Unassembled WGS sequence"/>
</dbReference>
<name>A0A6A5WGQ1_9PLEO</name>
<reference evidence="2" key="1">
    <citation type="journal article" date="2020" name="Stud. Mycol.">
        <title>101 Dothideomycetes genomes: a test case for predicting lifestyles and emergence of pathogens.</title>
        <authorList>
            <person name="Haridas S."/>
            <person name="Albert R."/>
            <person name="Binder M."/>
            <person name="Bloem J."/>
            <person name="Labutti K."/>
            <person name="Salamov A."/>
            <person name="Andreopoulos B."/>
            <person name="Baker S."/>
            <person name="Barry K."/>
            <person name="Bills G."/>
            <person name="Bluhm B."/>
            <person name="Cannon C."/>
            <person name="Castanera R."/>
            <person name="Culley D."/>
            <person name="Daum C."/>
            <person name="Ezra D."/>
            <person name="Gonzalez J."/>
            <person name="Henrissat B."/>
            <person name="Kuo A."/>
            <person name="Liang C."/>
            <person name="Lipzen A."/>
            <person name="Lutzoni F."/>
            <person name="Magnuson J."/>
            <person name="Mondo S."/>
            <person name="Nolan M."/>
            <person name="Ohm R."/>
            <person name="Pangilinan J."/>
            <person name="Park H.-J."/>
            <person name="Ramirez L."/>
            <person name="Alfaro M."/>
            <person name="Sun H."/>
            <person name="Tritt A."/>
            <person name="Yoshinaga Y."/>
            <person name="Zwiers L.-H."/>
            <person name="Turgeon B."/>
            <person name="Goodwin S."/>
            <person name="Spatafora J."/>
            <person name="Crous P."/>
            <person name="Grigoriev I."/>
        </authorList>
    </citation>
    <scope>NUCLEOTIDE SEQUENCE</scope>
    <source>
        <strain evidence="2">CBS 123094</strain>
    </source>
</reference>
<gene>
    <name evidence="2" type="ORF">P154DRAFT_523025</name>
</gene>
<feature type="region of interest" description="Disordered" evidence="1">
    <location>
        <begin position="1"/>
        <end position="78"/>
    </location>
</feature>
<keyword evidence="3" id="KW-1185">Reference proteome</keyword>
<accession>A0A6A5WGQ1</accession>
<feature type="compositionally biased region" description="Basic and acidic residues" evidence="1">
    <location>
        <begin position="1"/>
        <end position="17"/>
    </location>
</feature>
<sequence>MAPWEVKEPPKPKESPARDSQQSLDSHTDERNKPRKHGQSVHFDDEANSPQPPGQRSRSGYVDEYEGHPYDPPSDTSLGAILMSASAIPGTTTAYPWTPWPSAWSQTEERV</sequence>